<dbReference type="EMBL" id="RBNI01020145">
    <property type="protein sequence ID" value="RUO96680.1"/>
    <property type="molecule type" value="Genomic_DNA"/>
</dbReference>
<feature type="region of interest" description="Disordered" evidence="1">
    <location>
        <begin position="316"/>
        <end position="354"/>
    </location>
</feature>
<dbReference type="Proteomes" id="UP000268093">
    <property type="component" value="Unassembled WGS sequence"/>
</dbReference>
<dbReference type="OrthoDB" id="4708870at2759"/>
<keyword evidence="3" id="KW-1185">Reference proteome</keyword>
<gene>
    <name evidence="2" type="ORF">BC936DRAFT_141629</name>
</gene>
<feature type="compositionally biased region" description="Basic and acidic residues" evidence="1">
    <location>
        <begin position="316"/>
        <end position="340"/>
    </location>
</feature>
<evidence type="ECO:0000313" key="2">
    <source>
        <dbReference type="EMBL" id="RUO96680.1"/>
    </source>
</evidence>
<name>A0A433A1V5_9FUNG</name>
<organism evidence="2 3">
    <name type="scientific">Jimgerdemannia flammicorona</name>
    <dbReference type="NCBI Taxonomy" id="994334"/>
    <lineage>
        <taxon>Eukaryota</taxon>
        <taxon>Fungi</taxon>
        <taxon>Fungi incertae sedis</taxon>
        <taxon>Mucoromycota</taxon>
        <taxon>Mucoromycotina</taxon>
        <taxon>Endogonomycetes</taxon>
        <taxon>Endogonales</taxon>
        <taxon>Endogonaceae</taxon>
        <taxon>Jimgerdemannia</taxon>
    </lineage>
</organism>
<reference evidence="2 3" key="1">
    <citation type="journal article" date="2018" name="New Phytol.">
        <title>Phylogenomics of Endogonaceae and evolution of mycorrhizas within Mucoromycota.</title>
        <authorList>
            <person name="Chang Y."/>
            <person name="Desiro A."/>
            <person name="Na H."/>
            <person name="Sandor L."/>
            <person name="Lipzen A."/>
            <person name="Clum A."/>
            <person name="Barry K."/>
            <person name="Grigoriev I.V."/>
            <person name="Martin F.M."/>
            <person name="Stajich J.E."/>
            <person name="Smith M.E."/>
            <person name="Bonito G."/>
            <person name="Spatafora J.W."/>
        </authorList>
    </citation>
    <scope>NUCLEOTIDE SEQUENCE [LARGE SCALE GENOMIC DNA]</scope>
    <source>
        <strain evidence="2 3">GMNB39</strain>
    </source>
</reference>
<sequence length="468" mass="53143">MLPNVMKSGDSLSRAMGGSASLWLGLCLTHSCVLPFAFWNVNNDIKGENGSPTQFNTRPLPPLTPTTSHIMGGKALKHCILRRINAAEYASFTFRVLTIVRRHYVHVDVPHSFPTKLDHGDLDVVVSVPLTDVPARVDLPSDVVIRGKLVPRTRAIANEFQSKEVFANGPVISFESEQFQVDLIHVRPEEFAFACAYLSWGDLGNMIGIVANRLGMSYGSEGLAIRVFSPRHGNSGRTGRVELTADVGEALEFLGYNAERWKRGFENREDVFAYVVSGAYFEPWMFLRRNMNNRNRRRIRKRPMFDAFLGYLRGRFPDEGGGERDETHEESAESGEKNDYNDDGDDGDDDSRDAHHELTPLQLQHRARALERFGKQVEYQAYMNRYERGILVKERWTPAVRNIQETRGLKDKALGQFIATYRETKVGKEGNGEAGRTWEDWVMAQESAENIVRDMVVHFDSVWRLRGE</sequence>
<protein>
    <submittedName>
        <fullName evidence="2">Uncharacterized protein</fullName>
    </submittedName>
</protein>
<evidence type="ECO:0000313" key="3">
    <source>
        <dbReference type="Proteomes" id="UP000268093"/>
    </source>
</evidence>
<comment type="caution">
    <text evidence="2">The sequence shown here is derived from an EMBL/GenBank/DDBJ whole genome shotgun (WGS) entry which is preliminary data.</text>
</comment>
<proteinExistence type="predicted"/>
<dbReference type="AlphaFoldDB" id="A0A433A1V5"/>
<accession>A0A433A1V5</accession>
<evidence type="ECO:0000256" key="1">
    <source>
        <dbReference type="SAM" id="MobiDB-lite"/>
    </source>
</evidence>
<feature type="compositionally biased region" description="Acidic residues" evidence="1">
    <location>
        <begin position="341"/>
        <end position="351"/>
    </location>
</feature>